<sequence>MPPPNPPKRRNSWCKVQEIILGGGLPLAAADPTHSPSPNEISPRGFVPTGKRRGSKGNIIEGNPGLNVVPLNLKPVAPLEVSNVVCDSPSPRASRNQKQMVPELRFGVKTPPKFTSPSAPNTISPSPFKHLEYNNKNFLPNKSLGMSVSLEGEIFAKKSIVEAWGGEPNSMEETDRDIQIDKITATRISEEFDRTQSRLDRKSDIYYQYYCKETASKIEGNREKVEEKWVKDGEVKRLNNSNSCFLSAGLDNFEGEGDERTSSKVTEEVERMRKRLLQNVNSNDMAIVSESDFSDGDCAMEIDIPTDSDTETIKQASARRNKDLNGLINELKVKREGEGVGIGSLLTRSIEAGMMSGGHEIGFSMRSSFEK</sequence>
<organism evidence="2 3">
    <name type="scientific">Triparma laevis f. inornata</name>
    <dbReference type="NCBI Taxonomy" id="1714386"/>
    <lineage>
        <taxon>Eukaryota</taxon>
        <taxon>Sar</taxon>
        <taxon>Stramenopiles</taxon>
        <taxon>Ochrophyta</taxon>
        <taxon>Bolidophyceae</taxon>
        <taxon>Parmales</taxon>
        <taxon>Triparmaceae</taxon>
        <taxon>Triparma</taxon>
    </lineage>
</organism>
<dbReference type="AlphaFoldDB" id="A0A9W7BAC8"/>
<reference evidence="3" key="1">
    <citation type="journal article" date="2023" name="Commun. Biol.">
        <title>Genome analysis of Parmales, the sister group of diatoms, reveals the evolutionary specialization of diatoms from phago-mixotrophs to photoautotrophs.</title>
        <authorList>
            <person name="Ban H."/>
            <person name="Sato S."/>
            <person name="Yoshikawa S."/>
            <person name="Yamada K."/>
            <person name="Nakamura Y."/>
            <person name="Ichinomiya M."/>
            <person name="Sato N."/>
            <person name="Blanc-Mathieu R."/>
            <person name="Endo H."/>
            <person name="Kuwata A."/>
            <person name="Ogata H."/>
        </authorList>
    </citation>
    <scope>NUCLEOTIDE SEQUENCE [LARGE SCALE GENOMIC DNA]</scope>
</reference>
<name>A0A9W7BAC8_9STRA</name>
<proteinExistence type="predicted"/>
<gene>
    <name evidence="2" type="ORF">TL16_g09277</name>
</gene>
<evidence type="ECO:0000313" key="3">
    <source>
        <dbReference type="Proteomes" id="UP001162640"/>
    </source>
</evidence>
<protein>
    <submittedName>
        <fullName evidence="2">Uncharacterized protein</fullName>
    </submittedName>
</protein>
<dbReference type="Proteomes" id="UP001162640">
    <property type="component" value="Unassembled WGS sequence"/>
</dbReference>
<evidence type="ECO:0000256" key="1">
    <source>
        <dbReference type="SAM" id="MobiDB-lite"/>
    </source>
</evidence>
<comment type="caution">
    <text evidence="2">The sequence shown here is derived from an EMBL/GenBank/DDBJ whole genome shotgun (WGS) entry which is preliminary data.</text>
</comment>
<feature type="region of interest" description="Disordered" evidence="1">
    <location>
        <begin position="25"/>
        <end position="50"/>
    </location>
</feature>
<evidence type="ECO:0000313" key="2">
    <source>
        <dbReference type="EMBL" id="GMH82495.1"/>
    </source>
</evidence>
<accession>A0A9W7BAC8</accession>
<dbReference type="EMBL" id="BLQM01000314">
    <property type="protein sequence ID" value="GMH82495.1"/>
    <property type="molecule type" value="Genomic_DNA"/>
</dbReference>